<dbReference type="InterPro" id="IPR006638">
    <property type="entry name" value="Elp3/MiaA/NifB-like_rSAM"/>
</dbReference>
<dbReference type="GO" id="GO:0046872">
    <property type="term" value="F:metal ion binding"/>
    <property type="evidence" value="ECO:0007669"/>
    <property type="project" value="UniProtKB-UniRule"/>
</dbReference>
<evidence type="ECO:0000313" key="5">
    <source>
        <dbReference type="Proteomes" id="UP000029723"/>
    </source>
</evidence>
<comment type="similarity">
    <text evidence="1">Belongs to the anaerobic coproporphyrinogen-III oxidase family. HemW subfamily.</text>
</comment>
<evidence type="ECO:0000259" key="3">
    <source>
        <dbReference type="PROSITE" id="PS51918"/>
    </source>
</evidence>
<dbReference type="Pfam" id="PF04055">
    <property type="entry name" value="Radical_SAM"/>
    <property type="match status" value="1"/>
</dbReference>
<gene>
    <name evidence="4" type="ORF">HMPREF9304_03755</name>
</gene>
<dbReference type="EMBL" id="JRPQ01000066">
    <property type="protein sequence ID" value="KGI22538.1"/>
    <property type="molecule type" value="Genomic_DNA"/>
</dbReference>
<name>A0A098YV75_9BACT</name>
<accession>A0A098YV75</accession>
<organism evidence="4 5">
    <name type="scientific">Hoylesella timonensis S9-PR14</name>
    <dbReference type="NCBI Taxonomy" id="1401062"/>
    <lineage>
        <taxon>Bacteria</taxon>
        <taxon>Pseudomonadati</taxon>
        <taxon>Bacteroidota</taxon>
        <taxon>Bacteroidia</taxon>
        <taxon>Bacteroidales</taxon>
        <taxon>Prevotellaceae</taxon>
        <taxon>Hoylesella</taxon>
    </lineage>
</organism>
<keyword evidence="2" id="KW-0479">Metal-binding</keyword>
<comment type="subcellular location">
    <subcellularLocation>
        <location evidence="2">Cytoplasm</location>
    </subcellularLocation>
</comment>
<comment type="caution">
    <text evidence="4">The sequence shown here is derived from an EMBL/GenBank/DDBJ whole genome shotgun (WGS) entry which is preliminary data.</text>
</comment>
<reference evidence="4 5" key="1">
    <citation type="submission" date="2014-07" db="EMBL/GenBank/DDBJ databases">
        <authorList>
            <person name="McCorrison J."/>
            <person name="Sanka R."/>
            <person name="Torralba M."/>
            <person name="Gillis M."/>
            <person name="Haft D.H."/>
            <person name="Methe B."/>
            <person name="Sutton G."/>
            <person name="Nelson K.E."/>
        </authorList>
    </citation>
    <scope>NUCLEOTIDE SEQUENCE [LARGE SCALE GENOMIC DNA]</scope>
    <source>
        <strain evidence="4 5">S9-PR14</strain>
    </source>
</reference>
<dbReference type="InterPro" id="IPR004559">
    <property type="entry name" value="HemW-like"/>
</dbReference>
<dbReference type="InterPro" id="IPR058240">
    <property type="entry name" value="rSAM_sf"/>
</dbReference>
<feature type="domain" description="Radical SAM core" evidence="3">
    <location>
        <begin position="1"/>
        <end position="246"/>
    </location>
</feature>
<dbReference type="AlphaFoldDB" id="A0A098YV75"/>
<keyword evidence="2" id="KW-0949">S-adenosyl-L-methionine</keyword>
<evidence type="ECO:0000256" key="2">
    <source>
        <dbReference type="RuleBase" id="RU364116"/>
    </source>
</evidence>
<dbReference type="RefSeq" id="WP_036926503.1">
    <property type="nucleotide sequence ID" value="NZ_JRPQ01000066.1"/>
</dbReference>
<keyword evidence="2" id="KW-0408">Iron</keyword>
<dbReference type="NCBIfam" id="TIGR00539">
    <property type="entry name" value="hemN_rel"/>
    <property type="match status" value="1"/>
</dbReference>
<dbReference type="GO" id="GO:0004109">
    <property type="term" value="F:coproporphyrinogen oxidase activity"/>
    <property type="evidence" value="ECO:0007669"/>
    <property type="project" value="InterPro"/>
</dbReference>
<keyword evidence="2" id="KW-0349">Heme</keyword>
<dbReference type="Gene3D" id="3.80.30.20">
    <property type="entry name" value="tm_1862 like domain"/>
    <property type="match status" value="1"/>
</dbReference>
<dbReference type="SMART" id="SM00729">
    <property type="entry name" value="Elp3"/>
    <property type="match status" value="1"/>
</dbReference>
<dbReference type="PANTHER" id="PTHR13932:SF5">
    <property type="entry name" value="RADICAL S-ADENOSYL METHIONINE DOMAIN-CONTAINING PROTEIN 1, MITOCHONDRIAL"/>
    <property type="match status" value="1"/>
</dbReference>
<proteinExistence type="inferred from homology"/>
<dbReference type="SFLD" id="SFLDF00562">
    <property type="entry name" value="HemN-like__clustered_with_heat"/>
    <property type="match status" value="1"/>
</dbReference>
<comment type="function">
    <text evidence="2">Probably acts as a heme chaperone, transferring heme to an unknown acceptor. Binds one molecule of heme per monomer, possibly covalently. Binds 1 [4Fe-4S] cluster. The cluster is coordinated with 3 cysteines and an exchangeable S-adenosyl-L-methionine.</text>
</comment>
<dbReference type="SUPFAM" id="SSF102114">
    <property type="entry name" value="Radical SAM enzymes"/>
    <property type="match status" value="1"/>
</dbReference>
<dbReference type="InterPro" id="IPR023404">
    <property type="entry name" value="rSAM_horseshoe"/>
</dbReference>
<dbReference type="SFLD" id="SFLDG01065">
    <property type="entry name" value="anaerobic_coproporphyrinogen-I"/>
    <property type="match status" value="1"/>
</dbReference>
<keyword evidence="2" id="KW-0143">Chaperone</keyword>
<keyword evidence="2" id="KW-0411">Iron-sulfur</keyword>
<keyword evidence="2" id="KW-0004">4Fe-4S</keyword>
<dbReference type="GO" id="GO:0006779">
    <property type="term" value="P:porphyrin-containing compound biosynthetic process"/>
    <property type="evidence" value="ECO:0007669"/>
    <property type="project" value="InterPro"/>
</dbReference>
<protein>
    <recommendedName>
        <fullName evidence="2">Heme chaperone HemW</fullName>
    </recommendedName>
</protein>
<evidence type="ECO:0000256" key="1">
    <source>
        <dbReference type="ARBA" id="ARBA00006100"/>
    </source>
</evidence>
<evidence type="ECO:0000313" key="4">
    <source>
        <dbReference type="EMBL" id="KGI22538.1"/>
    </source>
</evidence>
<dbReference type="PROSITE" id="PS51918">
    <property type="entry name" value="RADICAL_SAM"/>
    <property type="match status" value="1"/>
</dbReference>
<dbReference type="SFLD" id="SFLDS00029">
    <property type="entry name" value="Radical_SAM"/>
    <property type="match status" value="1"/>
</dbReference>
<dbReference type="Proteomes" id="UP000029723">
    <property type="component" value="Unassembled WGS sequence"/>
</dbReference>
<sequence length="386" mass="44005">MAGLYLHIPFCASRCIYCGFYSTTNLSLRQKYVDALCQELRLRRDYLSDIETHLSEDTHLIRTIYIGGGTPSQLTPAQLQQIFEVIASIYFNGNLSTMRSQCEVTLECNPDDISPSFVDFLEQSPVNRISMGVQTFSNAQLNFLHRRHEAKDVATAVKLLRKIGVDNISIDLMFGFPNQSLAAWERDILQALDLGVEHISAYSLMYEEGTPLNQLLKSNKIHEIDDELSLQMYQTLVHHLKAAGYEHYEISNFAKPGKQSCHNSSYWHAIPYLGIGAAAHSYNIESRQWNVSDLKTYITAIEQGKIPAEKEWLDADTRYNDLVTTALRTSQGIRLSALTPHYRNFLLQQAKRFIDQHLMEIEGDYIRLTTEGIYISDAIMTDLIYA</sequence>
<dbReference type="SFLD" id="SFLDG01082">
    <property type="entry name" value="B12-binding_domain_containing"/>
    <property type="match status" value="1"/>
</dbReference>
<dbReference type="InterPro" id="IPR034505">
    <property type="entry name" value="Coproporphyrinogen-III_oxidase"/>
</dbReference>
<dbReference type="CDD" id="cd01335">
    <property type="entry name" value="Radical_SAM"/>
    <property type="match status" value="1"/>
</dbReference>
<keyword evidence="2" id="KW-0963">Cytoplasm</keyword>
<dbReference type="PANTHER" id="PTHR13932">
    <property type="entry name" value="COPROPORPHYRINIGEN III OXIDASE"/>
    <property type="match status" value="1"/>
</dbReference>
<dbReference type="OrthoDB" id="9808022at2"/>
<dbReference type="GO" id="GO:0051539">
    <property type="term" value="F:4 iron, 4 sulfur cluster binding"/>
    <property type="evidence" value="ECO:0007669"/>
    <property type="project" value="UniProtKB-UniRule"/>
</dbReference>
<dbReference type="GO" id="GO:0005737">
    <property type="term" value="C:cytoplasm"/>
    <property type="evidence" value="ECO:0007669"/>
    <property type="project" value="UniProtKB-SubCell"/>
</dbReference>
<dbReference type="InterPro" id="IPR007197">
    <property type="entry name" value="rSAM"/>
</dbReference>